<dbReference type="KEGG" id="grs:C7S20_18300"/>
<keyword evidence="3" id="KW-1185">Reference proteome</keyword>
<dbReference type="AlphaFoldDB" id="A0A2R3Z9U8"/>
<sequence length="266" mass="30864">MKISDDEIKKALKIRNAVQHYLEMAKKVNIRSTDVFPYLVRKGIFEADKNNGLFFRRFLKKLYKANMLHSLIPQCTYVPGINGEIFGEWYFNSHIPKIKEDIEEGDVQKNLNAGELKDISFEDAKENLFKLIEGKNPITGKLIDQTEDPILFEISQSLKVFIENEPDEDRAFSNAEVRIASTEDEEINKSPNSKISDLKQKKSKPAYSIDKIRKSYENAYKPWSSEEENLLIQLYNQDFTIKEIAQKLKRQNGAIKSRLRKLGLIK</sequence>
<dbReference type="Proteomes" id="UP000241507">
    <property type="component" value="Chromosome"/>
</dbReference>
<dbReference type="Gene3D" id="1.10.10.60">
    <property type="entry name" value="Homeodomain-like"/>
    <property type="match status" value="1"/>
</dbReference>
<feature type="region of interest" description="Disordered" evidence="1">
    <location>
        <begin position="182"/>
        <end position="201"/>
    </location>
</feature>
<evidence type="ECO:0000313" key="3">
    <source>
        <dbReference type="Proteomes" id="UP000241507"/>
    </source>
</evidence>
<protein>
    <submittedName>
        <fullName evidence="2">Uncharacterized protein</fullName>
    </submittedName>
</protein>
<evidence type="ECO:0000256" key="1">
    <source>
        <dbReference type="SAM" id="MobiDB-lite"/>
    </source>
</evidence>
<proteinExistence type="predicted"/>
<name>A0A2R3Z9U8_9FLAO</name>
<dbReference type="RefSeq" id="WP_107013811.1">
    <property type="nucleotide sequence ID" value="NZ_CP028136.1"/>
</dbReference>
<organism evidence="2 3">
    <name type="scientific">Christiangramia fulva</name>
    <dbReference type="NCBI Taxonomy" id="2126553"/>
    <lineage>
        <taxon>Bacteria</taxon>
        <taxon>Pseudomonadati</taxon>
        <taxon>Bacteroidota</taxon>
        <taxon>Flavobacteriia</taxon>
        <taxon>Flavobacteriales</taxon>
        <taxon>Flavobacteriaceae</taxon>
        <taxon>Christiangramia</taxon>
    </lineage>
</organism>
<gene>
    <name evidence="2" type="ORF">C7S20_18300</name>
</gene>
<evidence type="ECO:0000313" key="2">
    <source>
        <dbReference type="EMBL" id="AVR47040.1"/>
    </source>
</evidence>
<reference evidence="3" key="1">
    <citation type="submission" date="2018-03" db="EMBL/GenBank/DDBJ databases">
        <title>Gramella fulva sp. nov., isolated from a dry surface of tidal flat.</title>
        <authorList>
            <person name="Hwang S.H."/>
            <person name="Hwang W.M."/>
            <person name="Kang K."/>
            <person name="Ahn T.-Y."/>
        </authorList>
    </citation>
    <scope>NUCLEOTIDE SEQUENCE [LARGE SCALE GENOMIC DNA]</scope>
    <source>
        <strain evidence="3">SH35</strain>
    </source>
</reference>
<dbReference type="OrthoDB" id="1440566at2"/>
<dbReference type="EMBL" id="CP028136">
    <property type="protein sequence ID" value="AVR47040.1"/>
    <property type="molecule type" value="Genomic_DNA"/>
</dbReference>
<accession>A0A2R3Z9U8</accession>